<dbReference type="Proteomes" id="UP000065807">
    <property type="component" value="Chromosome"/>
</dbReference>
<keyword evidence="4 5" id="KW-0472">Membrane</keyword>
<dbReference type="EMBL" id="AP014924">
    <property type="protein sequence ID" value="BAS26806.1"/>
    <property type="molecule type" value="Genomic_DNA"/>
</dbReference>
<reference evidence="7" key="1">
    <citation type="submission" date="2015-07" db="EMBL/GenBank/DDBJ databases">
        <title>Complete genome sequence and phylogenetic analysis of Limnochorda pilosa.</title>
        <authorList>
            <person name="Watanabe M."/>
            <person name="Kojima H."/>
            <person name="Fukui M."/>
        </authorList>
    </citation>
    <scope>NUCLEOTIDE SEQUENCE [LARGE SCALE GENOMIC DNA]</scope>
    <source>
        <strain evidence="7">HC45</strain>
    </source>
</reference>
<dbReference type="KEGG" id="lpil:LIP_0949"/>
<dbReference type="OrthoDB" id="5523261at2"/>
<protein>
    <submittedName>
        <fullName evidence="6">Membrane protein</fullName>
    </submittedName>
</protein>
<evidence type="ECO:0000256" key="3">
    <source>
        <dbReference type="ARBA" id="ARBA00022989"/>
    </source>
</evidence>
<feature type="transmembrane region" description="Helical" evidence="5">
    <location>
        <begin position="63"/>
        <end position="85"/>
    </location>
</feature>
<feature type="transmembrane region" description="Helical" evidence="5">
    <location>
        <begin position="114"/>
        <end position="133"/>
    </location>
</feature>
<gene>
    <name evidence="6" type="ORF">LIP_0949</name>
</gene>
<keyword evidence="2 5" id="KW-0812">Transmembrane</keyword>
<name>A0A0K2SI51_LIMPI</name>
<dbReference type="AlphaFoldDB" id="A0A0K2SI51"/>
<evidence type="ECO:0000256" key="5">
    <source>
        <dbReference type="SAM" id="Phobius"/>
    </source>
</evidence>
<accession>A0A0K2SI51</accession>
<evidence type="ECO:0000256" key="1">
    <source>
        <dbReference type="ARBA" id="ARBA00004141"/>
    </source>
</evidence>
<sequence length="134" mass="15210">MLVRFLIYGALGWIVEILWTGTGSILRRDPRLTATTYLWMFPIYGGGALLFERLYQVVAAQPWILRGLVWVVAIFGVEYVTGWLIRRAVGHCPWDYSGAPLALGELVRLDYAPAWFLLGLLFERLHLALVASFP</sequence>
<dbReference type="GO" id="GO:0016020">
    <property type="term" value="C:membrane"/>
    <property type="evidence" value="ECO:0007669"/>
    <property type="project" value="UniProtKB-SubCell"/>
</dbReference>
<dbReference type="InterPro" id="IPR010540">
    <property type="entry name" value="CmpB_TMEM229"/>
</dbReference>
<feature type="transmembrane region" description="Helical" evidence="5">
    <location>
        <begin position="32"/>
        <end position="51"/>
    </location>
</feature>
<keyword evidence="3 5" id="KW-1133">Transmembrane helix</keyword>
<evidence type="ECO:0000313" key="6">
    <source>
        <dbReference type="EMBL" id="BAS26806.1"/>
    </source>
</evidence>
<dbReference type="PANTHER" id="PTHR31746">
    <property type="entry name" value="TRANSMEMBRANE PROTEIN 229 FAMILY MEMBER"/>
    <property type="match status" value="1"/>
</dbReference>
<evidence type="ECO:0000256" key="2">
    <source>
        <dbReference type="ARBA" id="ARBA00022692"/>
    </source>
</evidence>
<dbReference type="STRING" id="1555112.LIP_0949"/>
<keyword evidence="7" id="KW-1185">Reference proteome</keyword>
<proteinExistence type="predicted"/>
<comment type="subcellular location">
    <subcellularLocation>
        <location evidence="1">Membrane</location>
        <topology evidence="1">Multi-pass membrane protein</topology>
    </subcellularLocation>
</comment>
<dbReference type="RefSeq" id="WP_068134883.1">
    <property type="nucleotide sequence ID" value="NZ_AP014924.1"/>
</dbReference>
<evidence type="ECO:0000313" key="7">
    <source>
        <dbReference type="Proteomes" id="UP000065807"/>
    </source>
</evidence>
<feature type="transmembrane region" description="Helical" evidence="5">
    <location>
        <begin position="5"/>
        <end position="26"/>
    </location>
</feature>
<dbReference type="Pfam" id="PF06541">
    <property type="entry name" value="ABC_trans_CmpB"/>
    <property type="match status" value="1"/>
</dbReference>
<reference evidence="7" key="2">
    <citation type="journal article" date="2016" name="Int. J. Syst. Evol. Microbiol.">
        <title>Complete genome sequence and cell structure of Limnochorda pilosa, a Gram-negative spore-former within the phylum Firmicutes.</title>
        <authorList>
            <person name="Watanabe M."/>
            <person name="Kojima H."/>
            <person name="Fukui M."/>
        </authorList>
    </citation>
    <scope>NUCLEOTIDE SEQUENCE [LARGE SCALE GENOMIC DNA]</scope>
    <source>
        <strain evidence="7">HC45</strain>
    </source>
</reference>
<evidence type="ECO:0000256" key="4">
    <source>
        <dbReference type="ARBA" id="ARBA00023136"/>
    </source>
</evidence>
<organism evidence="6 7">
    <name type="scientific">Limnochorda pilosa</name>
    <dbReference type="NCBI Taxonomy" id="1555112"/>
    <lineage>
        <taxon>Bacteria</taxon>
        <taxon>Bacillati</taxon>
        <taxon>Bacillota</taxon>
        <taxon>Limnochordia</taxon>
        <taxon>Limnochordales</taxon>
        <taxon>Limnochordaceae</taxon>
        <taxon>Limnochorda</taxon>
    </lineage>
</organism>
<dbReference type="PANTHER" id="PTHR31746:SF2">
    <property type="entry name" value="TRANSMEMBRANE PROTEIN 229A"/>
    <property type="match status" value="1"/>
</dbReference>